<evidence type="ECO:0000313" key="1">
    <source>
        <dbReference type="EMBL" id="KAK5108591.1"/>
    </source>
</evidence>
<dbReference type="EMBL" id="JAVRRL010000082">
    <property type="protein sequence ID" value="KAK5108591.1"/>
    <property type="molecule type" value="Genomic_DNA"/>
</dbReference>
<gene>
    <name evidence="1" type="ORF">LTR62_008167</name>
</gene>
<evidence type="ECO:0000313" key="2">
    <source>
        <dbReference type="Proteomes" id="UP001310890"/>
    </source>
</evidence>
<dbReference type="Proteomes" id="UP001310890">
    <property type="component" value="Unassembled WGS sequence"/>
</dbReference>
<name>A0AAN7YD22_9PEZI</name>
<comment type="caution">
    <text evidence="1">The sequence shown here is derived from an EMBL/GenBank/DDBJ whole genome shotgun (WGS) entry which is preliminary data.</text>
</comment>
<sequence length="234" mass="26516">MASTHPFPFLKLLPELRNRIYASFLSTSTNIAIWYNKTTRKLEPAVPPIAYVNREIYNEFPLRNYYANSTFVLAENVCNKPMIDKLIETRGPLAREIQRVKFSFVTGVYDTLVRGTLPARSEIRITATRDCSGKAVVADAKVLRKGVSVMRAFHPRRTICHCGLTQIAEQSSVETSLLEVVGALIEYVRMHRLLDHVCEGCGALRGSENKSLVVVLEDGSGRFEAWQKRYERGY</sequence>
<proteinExistence type="predicted"/>
<organism evidence="1 2">
    <name type="scientific">Meristemomyces frigidus</name>
    <dbReference type="NCBI Taxonomy" id="1508187"/>
    <lineage>
        <taxon>Eukaryota</taxon>
        <taxon>Fungi</taxon>
        <taxon>Dikarya</taxon>
        <taxon>Ascomycota</taxon>
        <taxon>Pezizomycotina</taxon>
        <taxon>Dothideomycetes</taxon>
        <taxon>Dothideomycetidae</taxon>
        <taxon>Mycosphaerellales</taxon>
        <taxon>Teratosphaeriaceae</taxon>
        <taxon>Meristemomyces</taxon>
    </lineage>
</organism>
<dbReference type="AlphaFoldDB" id="A0AAN7YD22"/>
<protein>
    <submittedName>
        <fullName evidence="1">Uncharacterized protein</fullName>
    </submittedName>
</protein>
<accession>A0AAN7YD22</accession>
<reference evidence="1" key="1">
    <citation type="submission" date="2023-08" db="EMBL/GenBank/DDBJ databases">
        <title>Black Yeasts Isolated from many extreme environments.</title>
        <authorList>
            <person name="Coleine C."/>
            <person name="Stajich J.E."/>
            <person name="Selbmann L."/>
        </authorList>
    </citation>
    <scope>NUCLEOTIDE SEQUENCE</scope>
    <source>
        <strain evidence="1">CCFEE 5401</strain>
    </source>
</reference>